<evidence type="ECO:0000313" key="8">
    <source>
        <dbReference type="Proteomes" id="UP000318017"/>
    </source>
</evidence>
<proteinExistence type="predicted"/>
<evidence type="ECO:0000256" key="2">
    <source>
        <dbReference type="ARBA" id="ARBA00022741"/>
    </source>
</evidence>
<keyword evidence="3 7" id="KW-0067">ATP-binding</keyword>
<feature type="region of interest" description="Disordered" evidence="5">
    <location>
        <begin position="152"/>
        <end position="171"/>
    </location>
</feature>
<dbReference type="InterPro" id="IPR003439">
    <property type="entry name" value="ABC_transporter-like_ATP-bd"/>
</dbReference>
<gene>
    <name evidence="7" type="primary">uup_1</name>
    <name evidence="7" type="ORF">Q31a_13180</name>
</gene>
<dbReference type="GO" id="GO:0005524">
    <property type="term" value="F:ATP binding"/>
    <property type="evidence" value="ECO:0007669"/>
    <property type="project" value="UniProtKB-KW"/>
</dbReference>
<evidence type="ECO:0000256" key="4">
    <source>
        <dbReference type="SAM" id="Coils"/>
    </source>
</evidence>
<dbReference type="PROSITE" id="PS50893">
    <property type="entry name" value="ABC_TRANSPORTER_2"/>
    <property type="match status" value="1"/>
</dbReference>
<reference evidence="7 8" key="1">
    <citation type="submission" date="2019-02" db="EMBL/GenBank/DDBJ databases">
        <title>Deep-cultivation of Planctomycetes and their phenomic and genomic characterization uncovers novel biology.</title>
        <authorList>
            <person name="Wiegand S."/>
            <person name="Jogler M."/>
            <person name="Boedeker C."/>
            <person name="Pinto D."/>
            <person name="Vollmers J."/>
            <person name="Rivas-Marin E."/>
            <person name="Kohn T."/>
            <person name="Peeters S.H."/>
            <person name="Heuer A."/>
            <person name="Rast P."/>
            <person name="Oberbeckmann S."/>
            <person name="Bunk B."/>
            <person name="Jeske O."/>
            <person name="Meyerdierks A."/>
            <person name="Storesund J.E."/>
            <person name="Kallscheuer N."/>
            <person name="Luecker S."/>
            <person name="Lage O.M."/>
            <person name="Pohl T."/>
            <person name="Merkel B.J."/>
            <person name="Hornburger P."/>
            <person name="Mueller R.-W."/>
            <person name="Bruemmer F."/>
            <person name="Labrenz M."/>
            <person name="Spormann A.M."/>
            <person name="Op den Camp H."/>
            <person name="Overmann J."/>
            <person name="Amann R."/>
            <person name="Jetten M.S.M."/>
            <person name="Mascher T."/>
            <person name="Medema M.H."/>
            <person name="Devos D.P."/>
            <person name="Kaster A.-K."/>
            <person name="Ovreas L."/>
            <person name="Rohde M."/>
            <person name="Galperin M.Y."/>
            <person name="Jogler C."/>
        </authorList>
    </citation>
    <scope>NUCLEOTIDE SEQUENCE [LARGE SCALE GENOMIC DNA]</scope>
    <source>
        <strain evidence="7 8">Q31a</strain>
    </source>
</reference>
<evidence type="ECO:0000259" key="6">
    <source>
        <dbReference type="PROSITE" id="PS50893"/>
    </source>
</evidence>
<dbReference type="Pfam" id="PF00005">
    <property type="entry name" value="ABC_tran"/>
    <property type="match status" value="2"/>
</dbReference>
<dbReference type="InterPro" id="IPR003593">
    <property type="entry name" value="AAA+_ATPase"/>
</dbReference>
<dbReference type="CDD" id="cd03221">
    <property type="entry name" value="ABCF_EF-3"/>
    <property type="match status" value="1"/>
</dbReference>
<dbReference type="Gene3D" id="3.40.50.300">
    <property type="entry name" value="P-loop containing nucleotide triphosphate hydrolases"/>
    <property type="match status" value="2"/>
</dbReference>
<keyword evidence="4" id="KW-0175">Coiled coil</keyword>
<dbReference type="SMART" id="SM00382">
    <property type="entry name" value="AAA"/>
    <property type="match status" value="1"/>
</dbReference>
<keyword evidence="1" id="KW-0677">Repeat</keyword>
<keyword evidence="8" id="KW-1185">Reference proteome</keyword>
<evidence type="ECO:0000256" key="1">
    <source>
        <dbReference type="ARBA" id="ARBA00022737"/>
    </source>
</evidence>
<dbReference type="EMBL" id="CP036298">
    <property type="protein sequence ID" value="QDV23025.1"/>
    <property type="molecule type" value="Genomic_DNA"/>
</dbReference>
<name>A0A518G374_9BACT</name>
<dbReference type="GO" id="GO:0016887">
    <property type="term" value="F:ATP hydrolysis activity"/>
    <property type="evidence" value="ECO:0007669"/>
    <property type="project" value="InterPro"/>
</dbReference>
<feature type="region of interest" description="Disordered" evidence="5">
    <location>
        <begin position="181"/>
        <end position="208"/>
    </location>
</feature>
<dbReference type="AlphaFoldDB" id="A0A518G374"/>
<dbReference type="SUPFAM" id="SSF52540">
    <property type="entry name" value="P-loop containing nucleoside triphosphate hydrolases"/>
    <property type="match status" value="2"/>
</dbReference>
<evidence type="ECO:0000313" key="7">
    <source>
        <dbReference type="EMBL" id="QDV23025.1"/>
    </source>
</evidence>
<dbReference type="PANTHER" id="PTHR19211">
    <property type="entry name" value="ATP-BINDING TRANSPORT PROTEIN-RELATED"/>
    <property type="match status" value="1"/>
</dbReference>
<keyword evidence="2" id="KW-0547">Nucleotide-binding</keyword>
<evidence type="ECO:0000256" key="5">
    <source>
        <dbReference type="SAM" id="MobiDB-lite"/>
    </source>
</evidence>
<dbReference type="KEGG" id="ahel:Q31a_13180"/>
<dbReference type="InterPro" id="IPR050611">
    <property type="entry name" value="ABCF"/>
</dbReference>
<accession>A0A518G374</accession>
<dbReference type="PANTHER" id="PTHR19211:SF6">
    <property type="entry name" value="BLL7188 PROTEIN"/>
    <property type="match status" value="1"/>
</dbReference>
<protein>
    <submittedName>
        <fullName evidence="7">ABC transporter ATP-binding protein uup</fullName>
    </submittedName>
</protein>
<feature type="domain" description="ABC transporter" evidence="6">
    <location>
        <begin position="236"/>
        <end position="424"/>
    </location>
</feature>
<organism evidence="7 8">
    <name type="scientific">Aureliella helgolandensis</name>
    <dbReference type="NCBI Taxonomy" id="2527968"/>
    <lineage>
        <taxon>Bacteria</taxon>
        <taxon>Pseudomonadati</taxon>
        <taxon>Planctomycetota</taxon>
        <taxon>Planctomycetia</taxon>
        <taxon>Pirellulales</taxon>
        <taxon>Pirellulaceae</taxon>
        <taxon>Aureliella</taxon>
    </lineage>
</organism>
<feature type="coiled-coil region" evidence="4">
    <location>
        <begin position="122"/>
        <end position="149"/>
    </location>
</feature>
<dbReference type="Proteomes" id="UP000318017">
    <property type="component" value="Chromosome"/>
</dbReference>
<dbReference type="InterPro" id="IPR027417">
    <property type="entry name" value="P-loop_NTPase"/>
</dbReference>
<evidence type="ECO:0000256" key="3">
    <source>
        <dbReference type="ARBA" id="ARBA00022840"/>
    </source>
</evidence>
<sequence>MGTAEELSQADWTLEERMASILGRVGLQAAPSARLCTLSGGQRTRAYLAAAIFASPDFLVLDEPTNNLDRRGRDDVMRLLTTWRAGAIVASHDRELLAQMDAIVELTSLGATRYGGNWTQYRQRKEVELEAAQHDLAHAEKQLAEINRKTQLTAERKQRRDAAGVKQRSRGDMPRVLLGMRKNRAEGSQGENARLAERQKSEASESLASARSRVEILQDLSMSLPSTGLANGRVVLALEGVAAGYEPARPLIRDFSLSLSGPERVSLAGPNGAGKTSLIRLISGELTPFCGTVKVSVEFAMLDQRVSCLDPETSILDNFKRLNPSSSENACRSTLASFLFQSEAALQRVGTLSGGQLLRAGLACILGGSEPPALLMLDEPTNHLDIASIEAIERGLSAYDGALLVISHDETFTKNVGIHRTVELTGNT</sequence>
<feature type="compositionally biased region" description="Basic and acidic residues" evidence="5">
    <location>
        <begin position="194"/>
        <end position="203"/>
    </location>
</feature>